<dbReference type="PANTHER" id="PTHR30069">
    <property type="entry name" value="TONB-DEPENDENT OUTER MEMBRANE RECEPTOR"/>
    <property type="match status" value="1"/>
</dbReference>
<dbReference type="InterPro" id="IPR008969">
    <property type="entry name" value="CarboxyPept-like_regulatory"/>
</dbReference>
<evidence type="ECO:0000256" key="7">
    <source>
        <dbReference type="ARBA" id="ARBA00023136"/>
    </source>
</evidence>
<evidence type="ECO:0000313" key="14">
    <source>
        <dbReference type="EMBL" id="PTX22183.1"/>
    </source>
</evidence>
<evidence type="ECO:0000259" key="13">
    <source>
        <dbReference type="Pfam" id="PF07715"/>
    </source>
</evidence>
<gene>
    <name evidence="14" type="ORF">C8N40_1015</name>
</gene>
<keyword evidence="9 10" id="KW-0998">Cell outer membrane</keyword>
<dbReference type="SUPFAM" id="SSF49464">
    <property type="entry name" value="Carboxypeptidase regulatory domain-like"/>
    <property type="match status" value="1"/>
</dbReference>
<evidence type="ECO:0000256" key="6">
    <source>
        <dbReference type="ARBA" id="ARBA00023077"/>
    </source>
</evidence>
<dbReference type="Gene3D" id="2.40.170.20">
    <property type="entry name" value="TonB-dependent receptor, beta-barrel domain"/>
    <property type="match status" value="1"/>
</dbReference>
<dbReference type="PROSITE" id="PS52016">
    <property type="entry name" value="TONB_DEPENDENT_REC_3"/>
    <property type="match status" value="1"/>
</dbReference>
<protein>
    <submittedName>
        <fullName evidence="14">Iron complex outermembrane receptor protein</fullName>
    </submittedName>
</protein>
<dbReference type="EMBL" id="QBKI01000001">
    <property type="protein sequence ID" value="PTX22183.1"/>
    <property type="molecule type" value="Genomic_DNA"/>
</dbReference>
<evidence type="ECO:0000256" key="11">
    <source>
        <dbReference type="RuleBase" id="RU003357"/>
    </source>
</evidence>
<evidence type="ECO:0000256" key="4">
    <source>
        <dbReference type="ARBA" id="ARBA00022692"/>
    </source>
</evidence>
<comment type="similarity">
    <text evidence="10 11">Belongs to the TonB-dependent receptor family.</text>
</comment>
<dbReference type="RefSeq" id="WP_108209779.1">
    <property type="nucleotide sequence ID" value="NZ_QBKI01000001.1"/>
</dbReference>
<evidence type="ECO:0000256" key="10">
    <source>
        <dbReference type="PROSITE-ProRule" id="PRU01360"/>
    </source>
</evidence>
<dbReference type="InterPro" id="IPR037066">
    <property type="entry name" value="Plug_dom_sf"/>
</dbReference>
<proteinExistence type="inferred from homology"/>
<dbReference type="AlphaFoldDB" id="A0A2T5YS89"/>
<evidence type="ECO:0000259" key="12">
    <source>
        <dbReference type="Pfam" id="PF00593"/>
    </source>
</evidence>
<keyword evidence="4 10" id="KW-0812">Transmembrane</keyword>
<keyword evidence="5" id="KW-0732">Signal</keyword>
<evidence type="ECO:0000256" key="8">
    <source>
        <dbReference type="ARBA" id="ARBA00023170"/>
    </source>
</evidence>
<keyword evidence="8 14" id="KW-0675">Receptor</keyword>
<dbReference type="InterPro" id="IPR000531">
    <property type="entry name" value="Beta-barrel_TonB"/>
</dbReference>
<dbReference type="PANTHER" id="PTHR30069:SF29">
    <property type="entry name" value="HEMOGLOBIN AND HEMOGLOBIN-HAPTOGLOBIN-BINDING PROTEIN 1-RELATED"/>
    <property type="match status" value="1"/>
</dbReference>
<keyword evidence="7 10" id="KW-0472">Membrane</keyword>
<dbReference type="OrthoDB" id="9782587at2"/>
<name>A0A2T5YS89_9BACT</name>
<evidence type="ECO:0000256" key="2">
    <source>
        <dbReference type="ARBA" id="ARBA00022448"/>
    </source>
</evidence>
<keyword evidence="2 10" id="KW-0813">Transport</keyword>
<dbReference type="Pfam" id="PF07715">
    <property type="entry name" value="Plug"/>
    <property type="match status" value="1"/>
</dbReference>
<dbReference type="Gene3D" id="2.60.40.1120">
    <property type="entry name" value="Carboxypeptidase-like, regulatory domain"/>
    <property type="match status" value="1"/>
</dbReference>
<evidence type="ECO:0000256" key="1">
    <source>
        <dbReference type="ARBA" id="ARBA00004571"/>
    </source>
</evidence>
<sequence length="763" mass="83755">MILFRHTHTFLLILLLLIFPQVLLAQELYTGTVLRADTGQPLPGVTVTASSGEQGISNENGYFSLATSTVPARLVFSFIGYKTEVISNPRAGQELRVLLEPGAANLQEVVITGYETNRPLLQTAGAISIIDRDVIERFDESSLVRAVNTVPGVRMEERAPASYRISIRGSALRSPYGIRNVKLYYDGIPFTEANGTTALNLMDAANIGSIEILKGPTGSLYGAGTGGTVLLVPRRAAAGEQSLEVGAMAGSYGLRRYTATARVGGEKSNFLVQYARQEYDGHRQQSAVDREVLLLSSEFRPSDRRILSANLIYSDLYYELPGGLTQEQYEQDPRQARGGMFGSVAQNASMNQESVNVGLKQEYTFSERLRNTTSLYGMHRFRNHPFNTDYERNTNQEIGGRTSFAYNTQLGSIGATFTAGGEFQRGFEAARTYDNNGGTAGDLRTDDEVVAKSGFAFAQAELELPANFIATAALSLNDTRYDITRLHHVGSGNYKYNRDFEAVLSPRVALLKQLTEQLSVHASVSSGFSPPTEEEILTSDGQLNEELEAEKGVNYEAGIRGFALNGRLSFDVVGFYFNLRETIVSRQDVSSVAVFRNVGSTDQKGVETSIAYTLIDDPERPMSQLKVWTSYTFSHFRFDTYQQNESDYSGNKLTGVAPHAATAGLDLHTRFGLYFNLTANYADETPLNDENTVYAGSYLVAGARLGIKRQLGQHFGLEVFSGVDNVADTKYSLGNDLNAFGGRFFQPAPGRNYYGGLSLKYTL</sequence>
<dbReference type="Pfam" id="PF13715">
    <property type="entry name" value="CarbopepD_reg_2"/>
    <property type="match status" value="1"/>
</dbReference>
<dbReference type="InterPro" id="IPR012910">
    <property type="entry name" value="Plug_dom"/>
</dbReference>
<keyword evidence="3 10" id="KW-1134">Transmembrane beta strand</keyword>
<organism evidence="14 15">
    <name type="scientific">Pontibacter mucosus</name>
    <dbReference type="NCBI Taxonomy" id="1649266"/>
    <lineage>
        <taxon>Bacteria</taxon>
        <taxon>Pseudomonadati</taxon>
        <taxon>Bacteroidota</taxon>
        <taxon>Cytophagia</taxon>
        <taxon>Cytophagales</taxon>
        <taxon>Hymenobacteraceae</taxon>
        <taxon>Pontibacter</taxon>
    </lineage>
</organism>
<dbReference type="Pfam" id="PF00593">
    <property type="entry name" value="TonB_dep_Rec_b-barrel"/>
    <property type="match status" value="1"/>
</dbReference>
<feature type="domain" description="TonB-dependent receptor-like beta-barrel" evidence="12">
    <location>
        <begin position="342"/>
        <end position="726"/>
    </location>
</feature>
<dbReference type="SUPFAM" id="SSF56935">
    <property type="entry name" value="Porins"/>
    <property type="match status" value="1"/>
</dbReference>
<comment type="caution">
    <text evidence="14">The sequence shown here is derived from an EMBL/GenBank/DDBJ whole genome shotgun (WGS) entry which is preliminary data.</text>
</comment>
<dbReference type="GO" id="GO:0015344">
    <property type="term" value="F:siderophore uptake transmembrane transporter activity"/>
    <property type="evidence" value="ECO:0007669"/>
    <property type="project" value="TreeGrafter"/>
</dbReference>
<evidence type="ECO:0000256" key="5">
    <source>
        <dbReference type="ARBA" id="ARBA00022729"/>
    </source>
</evidence>
<feature type="domain" description="TonB-dependent receptor plug" evidence="13">
    <location>
        <begin position="121"/>
        <end position="228"/>
    </location>
</feature>
<keyword evidence="6 11" id="KW-0798">TonB box</keyword>
<keyword evidence="15" id="KW-1185">Reference proteome</keyword>
<comment type="subcellular location">
    <subcellularLocation>
        <location evidence="1 10">Cell outer membrane</location>
        <topology evidence="1 10">Multi-pass membrane protein</topology>
    </subcellularLocation>
</comment>
<reference evidence="14 15" key="1">
    <citation type="submission" date="2018-04" db="EMBL/GenBank/DDBJ databases">
        <title>Genomic Encyclopedia of Archaeal and Bacterial Type Strains, Phase II (KMG-II): from individual species to whole genera.</title>
        <authorList>
            <person name="Goeker M."/>
        </authorList>
    </citation>
    <scope>NUCLEOTIDE SEQUENCE [LARGE SCALE GENOMIC DNA]</scope>
    <source>
        <strain evidence="14 15">DSM 100162</strain>
    </source>
</reference>
<dbReference type="InterPro" id="IPR036942">
    <property type="entry name" value="Beta-barrel_TonB_sf"/>
</dbReference>
<dbReference type="InterPro" id="IPR039426">
    <property type="entry name" value="TonB-dep_rcpt-like"/>
</dbReference>
<dbReference type="Gene3D" id="2.170.130.10">
    <property type="entry name" value="TonB-dependent receptor, plug domain"/>
    <property type="match status" value="1"/>
</dbReference>
<evidence type="ECO:0000256" key="9">
    <source>
        <dbReference type="ARBA" id="ARBA00023237"/>
    </source>
</evidence>
<dbReference type="GO" id="GO:0044718">
    <property type="term" value="P:siderophore transmembrane transport"/>
    <property type="evidence" value="ECO:0007669"/>
    <property type="project" value="TreeGrafter"/>
</dbReference>
<evidence type="ECO:0000313" key="15">
    <source>
        <dbReference type="Proteomes" id="UP000244225"/>
    </source>
</evidence>
<accession>A0A2T5YS89</accession>
<dbReference type="GO" id="GO:0009279">
    <property type="term" value="C:cell outer membrane"/>
    <property type="evidence" value="ECO:0007669"/>
    <property type="project" value="UniProtKB-SubCell"/>
</dbReference>
<evidence type="ECO:0000256" key="3">
    <source>
        <dbReference type="ARBA" id="ARBA00022452"/>
    </source>
</evidence>
<dbReference type="Proteomes" id="UP000244225">
    <property type="component" value="Unassembled WGS sequence"/>
</dbReference>